<dbReference type="InterPro" id="IPR001304">
    <property type="entry name" value="C-type_lectin-like"/>
</dbReference>
<dbReference type="InterPro" id="IPR016187">
    <property type="entry name" value="CTDL_fold"/>
</dbReference>
<dbReference type="GeneTree" id="ENSGT00940000163460"/>
<feature type="domain" description="C-type lectin" evidence="3">
    <location>
        <begin position="129"/>
        <end position="240"/>
    </location>
</feature>
<dbReference type="Proteomes" id="UP001501920">
    <property type="component" value="Chromosome 7"/>
</dbReference>
<dbReference type="Pfam" id="PF00059">
    <property type="entry name" value="Lectin_C"/>
    <property type="match status" value="2"/>
</dbReference>
<feature type="signal peptide" evidence="2">
    <location>
        <begin position="1"/>
        <end position="19"/>
    </location>
</feature>
<feature type="chain" id="PRO_5043747897" description="C-type lectin domain-containing protein" evidence="2">
    <location>
        <begin position="20"/>
        <end position="240"/>
    </location>
</feature>
<dbReference type="PANTHER" id="PTHR45784">
    <property type="entry name" value="C-TYPE LECTIN DOMAIN FAMILY 20 MEMBER A-RELATED"/>
    <property type="match status" value="1"/>
</dbReference>
<dbReference type="InterPro" id="IPR018378">
    <property type="entry name" value="C-type_lectin_CS"/>
</dbReference>
<dbReference type="AlphaFoldDB" id="A0AAR2K558"/>
<dbReference type="SUPFAM" id="SSF56436">
    <property type="entry name" value="C-type lectin-like"/>
    <property type="match status" value="2"/>
</dbReference>
<keyword evidence="5" id="KW-1185">Reference proteome</keyword>
<keyword evidence="1" id="KW-1015">Disulfide bond</keyword>
<dbReference type="Gene3D" id="3.10.100.10">
    <property type="entry name" value="Mannose-Binding Protein A, subunit A"/>
    <property type="match status" value="2"/>
</dbReference>
<proteinExistence type="predicted"/>
<evidence type="ECO:0000313" key="4">
    <source>
        <dbReference type="Ensembl" id="ENSPNAP00000057609.1"/>
    </source>
</evidence>
<feature type="domain" description="C-type lectin" evidence="3">
    <location>
        <begin position="24"/>
        <end position="131"/>
    </location>
</feature>
<sequence length="240" mass="27753">MKSPFVTTLLVVLCGVTAGLVREHIFINIEKKWQDALNYCHWHYSDLSSISSEEENEIVKKAAGDHLPESWIGLYKSLISPLTFLWSDRQLYLFEKWKNNEPSDITEKCVQIEDDGWNDRDCEKENPFFCERILVLVKETKTWEEAYEYCRAHYTGLAFLSSETQLNLAKKETNGTQTVSVWTGLRFLAGEWLWVNGEPLGSLVSLPSCPAGPYRCGAQNSKMDIWENRDCEEKLNFLCY</sequence>
<organism evidence="4 5">
    <name type="scientific">Pygocentrus nattereri</name>
    <name type="common">Red-bellied piranha</name>
    <dbReference type="NCBI Taxonomy" id="42514"/>
    <lineage>
        <taxon>Eukaryota</taxon>
        <taxon>Metazoa</taxon>
        <taxon>Chordata</taxon>
        <taxon>Craniata</taxon>
        <taxon>Vertebrata</taxon>
        <taxon>Euteleostomi</taxon>
        <taxon>Actinopterygii</taxon>
        <taxon>Neopterygii</taxon>
        <taxon>Teleostei</taxon>
        <taxon>Ostariophysi</taxon>
        <taxon>Characiformes</taxon>
        <taxon>Characoidei</taxon>
        <taxon>Pygocentrus</taxon>
    </lineage>
</organism>
<accession>A0AAR2K558</accession>
<dbReference type="Ensembl" id="ENSPNAT00000067611.1">
    <property type="protein sequence ID" value="ENSPNAP00000057609.1"/>
    <property type="gene ID" value="ENSPNAG00000032815.1"/>
</dbReference>
<evidence type="ECO:0000313" key="5">
    <source>
        <dbReference type="Proteomes" id="UP001501920"/>
    </source>
</evidence>
<dbReference type="SMART" id="SM00034">
    <property type="entry name" value="CLECT"/>
    <property type="match status" value="2"/>
</dbReference>
<evidence type="ECO:0000256" key="2">
    <source>
        <dbReference type="SAM" id="SignalP"/>
    </source>
</evidence>
<dbReference type="PANTHER" id="PTHR45784:SF8">
    <property type="entry name" value="C-TYPE MANNOSE RECEPTOR 2-RELATED"/>
    <property type="match status" value="1"/>
</dbReference>
<dbReference type="PROSITE" id="PS50041">
    <property type="entry name" value="C_TYPE_LECTIN_2"/>
    <property type="match status" value="2"/>
</dbReference>
<protein>
    <recommendedName>
        <fullName evidence="3">C-type lectin domain-containing protein</fullName>
    </recommendedName>
</protein>
<evidence type="ECO:0000256" key="1">
    <source>
        <dbReference type="ARBA" id="ARBA00023157"/>
    </source>
</evidence>
<reference evidence="4" key="3">
    <citation type="submission" date="2025-09" db="UniProtKB">
        <authorList>
            <consortium name="Ensembl"/>
        </authorList>
    </citation>
    <scope>IDENTIFICATION</scope>
</reference>
<keyword evidence="2" id="KW-0732">Signal</keyword>
<dbReference type="InterPro" id="IPR016186">
    <property type="entry name" value="C-type_lectin-like/link_sf"/>
</dbReference>
<evidence type="ECO:0000259" key="3">
    <source>
        <dbReference type="PROSITE" id="PS50041"/>
    </source>
</evidence>
<reference evidence="4 5" key="1">
    <citation type="submission" date="2020-10" db="EMBL/GenBank/DDBJ databases">
        <title>Pygocentrus nattereri (red-bellied piranha) genome, fPygNat1, primary haplotype.</title>
        <authorList>
            <person name="Myers G."/>
            <person name="Meyer A."/>
            <person name="Karagic N."/>
            <person name="Pippel M."/>
            <person name="Winkler S."/>
            <person name="Tracey A."/>
            <person name="Wood J."/>
            <person name="Formenti G."/>
            <person name="Howe K."/>
            <person name="Fedrigo O."/>
            <person name="Jarvis E.D."/>
        </authorList>
    </citation>
    <scope>NUCLEOTIDE SEQUENCE [LARGE SCALE GENOMIC DNA]</scope>
</reference>
<reference evidence="4" key="2">
    <citation type="submission" date="2025-08" db="UniProtKB">
        <authorList>
            <consortium name="Ensembl"/>
        </authorList>
    </citation>
    <scope>IDENTIFICATION</scope>
</reference>
<name>A0AAR2K558_PYGNA</name>
<dbReference type="PROSITE" id="PS00615">
    <property type="entry name" value="C_TYPE_LECTIN_1"/>
    <property type="match status" value="1"/>
</dbReference>